<keyword evidence="2" id="KW-1185">Reference proteome</keyword>
<organism evidence="1 2">
    <name type="scientific">Melia azedarach</name>
    <name type="common">Chinaberry tree</name>
    <dbReference type="NCBI Taxonomy" id="155640"/>
    <lineage>
        <taxon>Eukaryota</taxon>
        <taxon>Viridiplantae</taxon>
        <taxon>Streptophyta</taxon>
        <taxon>Embryophyta</taxon>
        <taxon>Tracheophyta</taxon>
        <taxon>Spermatophyta</taxon>
        <taxon>Magnoliopsida</taxon>
        <taxon>eudicotyledons</taxon>
        <taxon>Gunneridae</taxon>
        <taxon>Pentapetalae</taxon>
        <taxon>rosids</taxon>
        <taxon>malvids</taxon>
        <taxon>Sapindales</taxon>
        <taxon>Meliaceae</taxon>
        <taxon>Melia</taxon>
    </lineage>
</organism>
<reference evidence="1 2" key="1">
    <citation type="journal article" date="2023" name="Science">
        <title>Complex scaffold remodeling in plant triterpene biosynthesis.</title>
        <authorList>
            <person name="De La Pena R."/>
            <person name="Hodgson H."/>
            <person name="Liu J.C."/>
            <person name="Stephenson M.J."/>
            <person name="Martin A.C."/>
            <person name="Owen C."/>
            <person name="Harkess A."/>
            <person name="Leebens-Mack J."/>
            <person name="Jimenez L.E."/>
            <person name="Osbourn A."/>
            <person name="Sattely E.S."/>
        </authorList>
    </citation>
    <scope>NUCLEOTIDE SEQUENCE [LARGE SCALE GENOMIC DNA]</scope>
    <source>
        <strain evidence="2">cv. JPN11</strain>
        <tissue evidence="1">Leaf</tissue>
    </source>
</reference>
<keyword evidence="1" id="KW-0418">Kinase</keyword>
<accession>A0ACC1Y4K3</accession>
<proteinExistence type="predicted"/>
<dbReference type="EMBL" id="CM051399">
    <property type="protein sequence ID" value="KAJ4717435.1"/>
    <property type="molecule type" value="Genomic_DNA"/>
</dbReference>
<sequence length="587" mass="66723">MMNLQLFQVFLLLLQPITAFKLSRSLANPYCSSISFRLPFSLEANMSCCVEQWFETNYISSAGNSFFIENIDLEVHDFFSAGDKRGYAAKYCQTAAIPSPFKVFNTESSKGMNDGGGRLQECKYVFFIDKEWFESLGKIKKFEQHVFLGQNFTYYMFPIDANSSTMRFPVIRWDCMKGNSHLGREKTDSDEPKDPNTLFREPLKTSEKAVPNSLNKPRFSSDYAALAASSGGLFVLMGRSWLCVFIKKTKKKLIRKFFKRNGGSRSQKMLNSYDGSVDRCQSFNAKELDKATDHFNASRILGEGGQGTVYKGMLEDGKIIAVKKSKVVDEEKLEEFINELAVLSQINHRNVVKLLGYCLETEVPLLVYEFIPNGTLSQYIHNRNEEFQLTWKMRLRIAIEVVGALSYLHSSAATPIYHRDIKSTNILLDEKFRAKVGDFGTSKFIAIDQTHVSTVVMGTLGYLDPEYYQSSQLTDKSDVYSFGVILVELLTGEKSIFSSATEENINLAKYFIHAMKKNRLYDILHDQVKQTGKKEEIVAFANLAKRCLNMKGKERPTMKEVATELEGIQALKKKKGTVSKIMKYFSS</sequence>
<evidence type="ECO:0000313" key="1">
    <source>
        <dbReference type="EMBL" id="KAJ4717435.1"/>
    </source>
</evidence>
<gene>
    <name evidence="1" type="ORF">OWV82_012319</name>
</gene>
<dbReference type="Proteomes" id="UP001164539">
    <property type="component" value="Chromosome 6"/>
</dbReference>
<protein>
    <submittedName>
        <fullName evidence="1">Kinase</fullName>
    </submittedName>
</protein>
<keyword evidence="1" id="KW-0808">Transferase</keyword>
<evidence type="ECO:0000313" key="2">
    <source>
        <dbReference type="Proteomes" id="UP001164539"/>
    </source>
</evidence>
<name>A0ACC1Y4K3_MELAZ</name>
<comment type="caution">
    <text evidence="1">The sequence shown here is derived from an EMBL/GenBank/DDBJ whole genome shotgun (WGS) entry which is preliminary data.</text>
</comment>